<feature type="compositionally biased region" description="Basic and acidic residues" evidence="1">
    <location>
        <begin position="133"/>
        <end position="145"/>
    </location>
</feature>
<keyword evidence="3" id="KW-1185">Reference proteome</keyword>
<feature type="region of interest" description="Disordered" evidence="1">
    <location>
        <begin position="1"/>
        <end position="103"/>
    </location>
</feature>
<feature type="region of interest" description="Disordered" evidence="1">
    <location>
        <begin position="787"/>
        <end position="884"/>
    </location>
</feature>
<dbReference type="Proteomes" id="UP000184188">
    <property type="component" value="Unassembled WGS sequence"/>
</dbReference>
<feature type="compositionally biased region" description="Low complexity" evidence="1">
    <location>
        <begin position="536"/>
        <end position="550"/>
    </location>
</feature>
<feature type="compositionally biased region" description="Polar residues" evidence="1">
    <location>
        <begin position="572"/>
        <end position="593"/>
    </location>
</feature>
<accession>A0A1L9SS84</accession>
<feature type="compositionally biased region" description="Basic and acidic residues" evidence="1">
    <location>
        <begin position="644"/>
        <end position="662"/>
    </location>
</feature>
<feature type="compositionally biased region" description="Pro residues" evidence="1">
    <location>
        <begin position="875"/>
        <end position="884"/>
    </location>
</feature>
<feature type="compositionally biased region" description="Low complexity" evidence="1">
    <location>
        <begin position="164"/>
        <end position="173"/>
    </location>
</feature>
<proteinExistence type="predicted"/>
<reference evidence="3" key="1">
    <citation type="journal article" date="2017" name="Genome Biol.">
        <title>Comparative genomics reveals high biological diversity and specific adaptations in the industrially and medically important fungal genus Aspergillus.</title>
        <authorList>
            <person name="de Vries R.P."/>
            <person name="Riley R."/>
            <person name="Wiebenga A."/>
            <person name="Aguilar-Osorio G."/>
            <person name="Amillis S."/>
            <person name="Uchima C.A."/>
            <person name="Anderluh G."/>
            <person name="Asadollahi M."/>
            <person name="Askin M."/>
            <person name="Barry K."/>
            <person name="Battaglia E."/>
            <person name="Bayram O."/>
            <person name="Benocci T."/>
            <person name="Braus-Stromeyer S.A."/>
            <person name="Caldana C."/>
            <person name="Canovas D."/>
            <person name="Cerqueira G.C."/>
            <person name="Chen F."/>
            <person name="Chen W."/>
            <person name="Choi C."/>
            <person name="Clum A."/>
            <person name="Dos Santos R.A."/>
            <person name="Damasio A.R."/>
            <person name="Diallinas G."/>
            <person name="Emri T."/>
            <person name="Fekete E."/>
            <person name="Flipphi M."/>
            <person name="Freyberg S."/>
            <person name="Gallo A."/>
            <person name="Gournas C."/>
            <person name="Habgood R."/>
            <person name="Hainaut M."/>
            <person name="Harispe M.L."/>
            <person name="Henrissat B."/>
            <person name="Hilden K.S."/>
            <person name="Hope R."/>
            <person name="Hossain A."/>
            <person name="Karabika E."/>
            <person name="Karaffa L."/>
            <person name="Karanyi Z."/>
            <person name="Krasevec N."/>
            <person name="Kuo A."/>
            <person name="Kusch H."/>
            <person name="LaButti K."/>
            <person name="Lagendijk E.L."/>
            <person name="Lapidus A."/>
            <person name="Levasseur A."/>
            <person name="Lindquist E."/>
            <person name="Lipzen A."/>
            <person name="Logrieco A.F."/>
            <person name="MacCabe A."/>
            <person name="Maekelae M.R."/>
            <person name="Malavazi I."/>
            <person name="Melin P."/>
            <person name="Meyer V."/>
            <person name="Mielnichuk N."/>
            <person name="Miskei M."/>
            <person name="Molnar A.P."/>
            <person name="Mule G."/>
            <person name="Ngan C.Y."/>
            <person name="Orejas M."/>
            <person name="Orosz E."/>
            <person name="Ouedraogo J.P."/>
            <person name="Overkamp K.M."/>
            <person name="Park H.-S."/>
            <person name="Perrone G."/>
            <person name="Piumi F."/>
            <person name="Punt P.J."/>
            <person name="Ram A.F."/>
            <person name="Ramon A."/>
            <person name="Rauscher S."/>
            <person name="Record E."/>
            <person name="Riano-Pachon D.M."/>
            <person name="Robert V."/>
            <person name="Roehrig J."/>
            <person name="Ruller R."/>
            <person name="Salamov A."/>
            <person name="Salih N.S."/>
            <person name="Samson R.A."/>
            <person name="Sandor E."/>
            <person name="Sanguinetti M."/>
            <person name="Schuetze T."/>
            <person name="Sepcic K."/>
            <person name="Shelest E."/>
            <person name="Sherlock G."/>
            <person name="Sophianopoulou V."/>
            <person name="Squina F.M."/>
            <person name="Sun H."/>
            <person name="Susca A."/>
            <person name="Todd R.B."/>
            <person name="Tsang A."/>
            <person name="Unkles S.E."/>
            <person name="van de Wiele N."/>
            <person name="van Rossen-Uffink D."/>
            <person name="Oliveira J.V."/>
            <person name="Vesth T.C."/>
            <person name="Visser J."/>
            <person name="Yu J.-H."/>
            <person name="Zhou M."/>
            <person name="Andersen M.R."/>
            <person name="Archer D.B."/>
            <person name="Baker S.E."/>
            <person name="Benoit I."/>
            <person name="Brakhage A.A."/>
            <person name="Braus G.H."/>
            <person name="Fischer R."/>
            <person name="Frisvad J.C."/>
            <person name="Goldman G.H."/>
            <person name="Houbraken J."/>
            <person name="Oakley B."/>
            <person name="Pocsi I."/>
            <person name="Scazzocchio C."/>
            <person name="Seiboth B."/>
            <person name="vanKuyk P.A."/>
            <person name="Wortman J."/>
            <person name="Dyer P.S."/>
            <person name="Grigoriev I.V."/>
        </authorList>
    </citation>
    <scope>NUCLEOTIDE SEQUENCE [LARGE SCALE GENOMIC DNA]</scope>
    <source>
        <strain evidence="3">CBS 506.65</strain>
    </source>
</reference>
<gene>
    <name evidence="2" type="ORF">ASPZODRAFT_57688</name>
</gene>
<feature type="compositionally biased region" description="Basic and acidic residues" evidence="1">
    <location>
        <begin position="823"/>
        <end position="836"/>
    </location>
</feature>
<feature type="region of interest" description="Disordered" evidence="1">
    <location>
        <begin position="119"/>
        <end position="272"/>
    </location>
</feature>
<feature type="compositionally biased region" description="Polar residues" evidence="1">
    <location>
        <begin position="246"/>
        <end position="267"/>
    </location>
</feature>
<dbReference type="VEuPathDB" id="FungiDB:ASPZODRAFT_57688"/>
<dbReference type="AlphaFoldDB" id="A0A1L9SS84"/>
<dbReference type="RefSeq" id="XP_022584467.1">
    <property type="nucleotide sequence ID" value="XM_022728700.1"/>
</dbReference>
<feature type="region of interest" description="Disordered" evidence="1">
    <location>
        <begin position="536"/>
        <end position="762"/>
    </location>
</feature>
<evidence type="ECO:0000313" key="3">
    <source>
        <dbReference type="Proteomes" id="UP000184188"/>
    </source>
</evidence>
<feature type="compositionally biased region" description="Low complexity" evidence="1">
    <location>
        <begin position="702"/>
        <end position="713"/>
    </location>
</feature>
<feature type="compositionally biased region" description="Polar residues" evidence="1">
    <location>
        <begin position="792"/>
        <end position="814"/>
    </location>
</feature>
<feature type="compositionally biased region" description="Polar residues" evidence="1">
    <location>
        <begin position="188"/>
        <end position="204"/>
    </location>
</feature>
<feature type="compositionally biased region" description="Polar residues" evidence="1">
    <location>
        <begin position="725"/>
        <end position="744"/>
    </location>
</feature>
<sequence>MTARLPNPSFVFPARDPDEPKQPLPLPAFSFNPGADLPPQPLGPAPAGHRTMMGHRRRPSELLGGENISESTAQPSAEEPVKLPTPGPGFSAPYRRSHAHRRSAAVSNVDMSIIRQAFEPKPVVGSAPCTPADMRHEHGFADDISRPLSYSATSLSRPSPPSSPLLLPSNRSPSHAKPAFTHHRRPLSTISSETSGSYATTVQLDTVPKENGLPFKPTPNVATEAPKTRPKTADASFTLNFDARQGSRNSRPLSTPGHSRANKSTSGLPELLLKESRFHDGTYLTEEFGRLSSEEECSDVSFELPRESSDSVATLSSKTETTKSKKKQKKVRSWAGAILTRGKGKRHPSNKKDNDDADLPDQSNTPTPIITRTNSDLGSGLDVNFDDDHIIVLRTPTSSNVPEPSPLDVDADGSPSLDSAWKPRSFYEQTIQNDVTSPVIDLDAALGPFNTPDMASDRVVGSGFSAATKRMYSGGRRGEFVGPEMRYHRRAESAPEMPPFDRSFLVSARLKNSSTMSSIADNDVFYEEEEDAFLAAGSESGEADAGSSSSHSHDHEGTPSDAGVAADKESVRSQASSDTLTKQRVRSSSTSRNPGLGIQEQDVADEPSAHPIIAQPFDHKEDDEAQTQTEQQPGPAVDTIITDPRPKRPDAIEIIKQEDWHPKCPGPPSPEVSPRFVPVDKRPSTSPMSFPCNAPHLPPPTGSISPSSSFPSPDFHYASSEAPRSITTPSTSDRNFSNLSYSTDHSPDFPHNSMDDVPSLTSSASTMANTMHRFSATFFGRPRLSSDRAASFSASVNRRTSQGNVTPKRSSLASLSKLVVGTHAERSKLSHEEKPPVNESDPTSKKKGRRISRLMHFWKVKERERSVDTVYQSQQPPPEQRPSK</sequence>
<feature type="compositionally biased region" description="Basic residues" evidence="1">
    <location>
        <begin position="845"/>
        <end position="858"/>
    </location>
</feature>
<organism evidence="2 3">
    <name type="scientific">Penicilliopsis zonata CBS 506.65</name>
    <dbReference type="NCBI Taxonomy" id="1073090"/>
    <lineage>
        <taxon>Eukaryota</taxon>
        <taxon>Fungi</taxon>
        <taxon>Dikarya</taxon>
        <taxon>Ascomycota</taxon>
        <taxon>Pezizomycotina</taxon>
        <taxon>Eurotiomycetes</taxon>
        <taxon>Eurotiomycetidae</taxon>
        <taxon>Eurotiales</taxon>
        <taxon>Aspergillaceae</taxon>
        <taxon>Penicilliopsis</taxon>
    </lineage>
</organism>
<name>A0A1L9SS84_9EURO</name>
<feature type="compositionally biased region" description="Polar residues" evidence="1">
    <location>
        <begin position="361"/>
        <end position="377"/>
    </location>
</feature>
<feature type="region of interest" description="Disordered" evidence="1">
    <location>
        <begin position="287"/>
        <end position="378"/>
    </location>
</feature>
<evidence type="ECO:0000256" key="1">
    <source>
        <dbReference type="SAM" id="MobiDB-lite"/>
    </source>
</evidence>
<protein>
    <recommendedName>
        <fullName evidence="4">Cell wall proline rich protein</fullName>
    </recommendedName>
</protein>
<dbReference type="OrthoDB" id="5406427at2759"/>
<evidence type="ECO:0000313" key="2">
    <source>
        <dbReference type="EMBL" id="OJJ49957.1"/>
    </source>
</evidence>
<feature type="region of interest" description="Disordered" evidence="1">
    <location>
        <begin position="396"/>
        <end position="415"/>
    </location>
</feature>
<dbReference type="GeneID" id="34615164"/>
<dbReference type="EMBL" id="KV878337">
    <property type="protein sequence ID" value="OJJ49957.1"/>
    <property type="molecule type" value="Genomic_DNA"/>
</dbReference>
<evidence type="ECO:0008006" key="4">
    <source>
        <dbReference type="Google" id="ProtNLM"/>
    </source>
</evidence>